<dbReference type="GO" id="GO:0003729">
    <property type="term" value="F:mRNA binding"/>
    <property type="evidence" value="ECO:0007669"/>
    <property type="project" value="TreeGrafter"/>
</dbReference>
<evidence type="ECO:0000256" key="8">
    <source>
        <dbReference type="ARBA" id="ARBA00023242"/>
    </source>
</evidence>
<feature type="domain" description="RRM" evidence="14">
    <location>
        <begin position="60"/>
        <end position="131"/>
    </location>
</feature>
<evidence type="ECO:0000313" key="16">
    <source>
        <dbReference type="Proteomes" id="UP000694380"/>
    </source>
</evidence>
<evidence type="ECO:0000256" key="4">
    <source>
        <dbReference type="ARBA" id="ARBA00022553"/>
    </source>
</evidence>
<feature type="region of interest" description="Disordered" evidence="13">
    <location>
        <begin position="590"/>
        <end position="622"/>
    </location>
</feature>
<accession>A0A8C3F037</accession>
<dbReference type="InterPro" id="IPR035979">
    <property type="entry name" value="RBD_domain_sf"/>
</dbReference>
<dbReference type="GO" id="GO:0005634">
    <property type="term" value="C:nucleus"/>
    <property type="evidence" value="ECO:0007669"/>
    <property type="project" value="UniProtKB-SubCell"/>
</dbReference>
<dbReference type="InterPro" id="IPR000504">
    <property type="entry name" value="RRM_dom"/>
</dbReference>
<evidence type="ECO:0000256" key="5">
    <source>
        <dbReference type="ARBA" id="ARBA00022737"/>
    </source>
</evidence>
<dbReference type="AlphaFoldDB" id="A0A8C3F037"/>
<evidence type="ECO:0000256" key="9">
    <source>
        <dbReference type="ARBA" id="ARBA00058259"/>
    </source>
</evidence>
<comment type="subunit">
    <text evidence="10">Interacts with PTBP1, RAVER2, VCL and ACTN1. Part of a complex containing RAVER1, VCL and ACTN1.</text>
</comment>
<keyword evidence="5" id="KW-0677">Repeat</keyword>
<keyword evidence="7" id="KW-0007">Acetylation</keyword>
<dbReference type="Ensembl" id="ENSCPBT00000001552.1">
    <property type="protein sequence ID" value="ENSCPBP00000001250.1"/>
    <property type="gene ID" value="ENSCPBG00000001015.1"/>
</dbReference>
<evidence type="ECO:0000259" key="14">
    <source>
        <dbReference type="PROSITE" id="PS50102"/>
    </source>
</evidence>
<reference evidence="15" key="1">
    <citation type="journal article" date="2015" name="Genome Biol. Evol.">
        <title>Physical Mapping and Refinement of the Painted Turtle Genome (Chrysemys picta) Inform Amniote Genome Evolution and Challenge Turtle-Bird Chromosomal Conservation.</title>
        <authorList>
            <person name="Badenhorst D."/>
            <person name="Hillier L.W."/>
            <person name="Literman R."/>
            <person name="Montiel E.E."/>
            <person name="Radhakrishnan S."/>
            <person name="Shen Y."/>
            <person name="Minx P."/>
            <person name="Janes D.E."/>
            <person name="Warren W.C."/>
            <person name="Edwards S.V."/>
            <person name="Valenzuela N."/>
        </authorList>
    </citation>
    <scope>NUCLEOTIDE SEQUENCE [LARGE SCALE GENOMIC DNA]</scope>
</reference>
<feature type="region of interest" description="Disordered" evidence="13">
    <location>
        <begin position="1"/>
        <end position="41"/>
    </location>
</feature>
<dbReference type="GO" id="GO:0005737">
    <property type="term" value="C:cytoplasm"/>
    <property type="evidence" value="ECO:0007669"/>
    <property type="project" value="UniProtKB-SubCell"/>
</dbReference>
<dbReference type="Pfam" id="PF00076">
    <property type="entry name" value="RRM_1"/>
    <property type="match status" value="3"/>
</dbReference>
<feature type="region of interest" description="Disordered" evidence="13">
    <location>
        <begin position="771"/>
        <end position="790"/>
    </location>
</feature>
<feature type="region of interest" description="Disordered" evidence="13">
    <location>
        <begin position="546"/>
        <end position="569"/>
    </location>
</feature>
<evidence type="ECO:0000256" key="1">
    <source>
        <dbReference type="ARBA" id="ARBA00004123"/>
    </source>
</evidence>
<evidence type="ECO:0000256" key="13">
    <source>
        <dbReference type="SAM" id="MobiDB-lite"/>
    </source>
</evidence>
<keyword evidence="8" id="KW-0539">Nucleus</keyword>
<dbReference type="OrthoDB" id="639027at2759"/>
<dbReference type="InterPro" id="IPR034636">
    <property type="entry name" value="RAVER2_RRM2"/>
</dbReference>
<evidence type="ECO:0000256" key="12">
    <source>
        <dbReference type="ARBA" id="ARBA00076009"/>
    </source>
</evidence>
<keyword evidence="16" id="KW-1185">Reference proteome</keyword>
<evidence type="ECO:0000313" key="15">
    <source>
        <dbReference type="Ensembl" id="ENSCPBP00000001250.1"/>
    </source>
</evidence>
<feature type="compositionally biased region" description="Polar residues" evidence="13">
    <location>
        <begin position="550"/>
        <end position="563"/>
    </location>
</feature>
<dbReference type="Proteomes" id="UP000694380">
    <property type="component" value="Chromosome 8"/>
</dbReference>
<dbReference type="CDD" id="cd12668">
    <property type="entry name" value="RRM3_RAVER2"/>
    <property type="match status" value="1"/>
</dbReference>
<evidence type="ECO:0000256" key="10">
    <source>
        <dbReference type="ARBA" id="ARBA00066243"/>
    </source>
</evidence>
<evidence type="ECO:0000256" key="3">
    <source>
        <dbReference type="ARBA" id="ARBA00022490"/>
    </source>
</evidence>
<evidence type="ECO:0000256" key="6">
    <source>
        <dbReference type="ARBA" id="ARBA00022884"/>
    </source>
</evidence>
<dbReference type="InterPro" id="IPR050502">
    <property type="entry name" value="Euk_RNA-bind_prot"/>
</dbReference>
<dbReference type="SUPFAM" id="SSF54928">
    <property type="entry name" value="RNA-binding domain, RBD"/>
    <property type="match status" value="2"/>
</dbReference>
<comment type="subcellular location">
    <subcellularLocation>
        <location evidence="2">Cytoplasm</location>
    </subcellularLocation>
    <subcellularLocation>
        <location evidence="1">Nucleus</location>
    </subcellularLocation>
</comment>
<keyword evidence="3" id="KW-0963">Cytoplasm</keyword>
<dbReference type="InterPro" id="IPR012677">
    <property type="entry name" value="Nucleotide-bd_a/b_plait_sf"/>
</dbReference>
<dbReference type="SMART" id="SM00360">
    <property type="entry name" value="RRM"/>
    <property type="match status" value="3"/>
</dbReference>
<comment type="function">
    <text evidence="9">Cooperates with PTBP1 to modulate regulated alternative splicing events. Promotes exon skipping. Cooperates with PTBP1 to modulate switching between mutually exclusive exons during maturation of the TPM1 pre-mRNA.</text>
</comment>
<dbReference type="FunFam" id="3.30.70.330:FF:000116">
    <property type="entry name" value="Putative ribonucleoprotein PTB-binding 1"/>
    <property type="match status" value="1"/>
</dbReference>
<keyword evidence="6" id="KW-0694">RNA-binding</keyword>
<evidence type="ECO:0000256" key="2">
    <source>
        <dbReference type="ARBA" id="ARBA00004496"/>
    </source>
</evidence>
<dbReference type="FunFam" id="3.30.70.330:FF:000125">
    <property type="entry name" value="Putative ribonucleoprotein PTB-binding 1"/>
    <property type="match status" value="1"/>
</dbReference>
<dbReference type="Gene3D" id="3.30.70.330">
    <property type="match status" value="3"/>
</dbReference>
<dbReference type="CDD" id="cd12666">
    <property type="entry name" value="RRM2_RAVER2"/>
    <property type="match status" value="1"/>
</dbReference>
<keyword evidence="4" id="KW-0597">Phosphoprotein</keyword>
<feature type="domain" description="RRM" evidence="14">
    <location>
        <begin position="222"/>
        <end position="300"/>
    </location>
</feature>
<proteinExistence type="predicted"/>
<dbReference type="PANTHER" id="PTHR48025:SF1">
    <property type="entry name" value="RRM DOMAIN-CONTAINING PROTEIN"/>
    <property type="match status" value="1"/>
</dbReference>
<feature type="domain" description="RRM" evidence="14">
    <location>
        <begin position="133"/>
        <end position="211"/>
    </location>
</feature>
<organism evidence="15 16">
    <name type="scientific">Chrysemys picta bellii</name>
    <name type="common">Western painted turtle</name>
    <name type="synonym">Emys bellii</name>
    <dbReference type="NCBI Taxonomy" id="8478"/>
    <lineage>
        <taxon>Eukaryota</taxon>
        <taxon>Metazoa</taxon>
        <taxon>Chordata</taxon>
        <taxon>Craniata</taxon>
        <taxon>Vertebrata</taxon>
        <taxon>Euteleostomi</taxon>
        <taxon>Archelosauria</taxon>
        <taxon>Testudinata</taxon>
        <taxon>Testudines</taxon>
        <taxon>Cryptodira</taxon>
        <taxon>Durocryptodira</taxon>
        <taxon>Testudinoidea</taxon>
        <taxon>Emydidae</taxon>
        <taxon>Chrysemys</taxon>
    </lineage>
</organism>
<reference evidence="15" key="3">
    <citation type="submission" date="2025-09" db="UniProtKB">
        <authorList>
            <consortium name="Ensembl"/>
        </authorList>
    </citation>
    <scope>IDENTIFICATION</scope>
</reference>
<reference evidence="15" key="2">
    <citation type="submission" date="2025-08" db="UniProtKB">
        <authorList>
            <consortium name="Ensembl"/>
        </authorList>
    </citation>
    <scope>IDENTIFICATION</scope>
</reference>
<dbReference type="GeneTree" id="ENSGT00940000158648"/>
<dbReference type="FunFam" id="3.30.70.330:FF:000100">
    <property type="entry name" value="Putative ribonucleoprotein PTB-binding 1"/>
    <property type="match status" value="1"/>
</dbReference>
<dbReference type="PANTHER" id="PTHR48025">
    <property type="entry name" value="OS02G0815200 PROTEIN"/>
    <property type="match status" value="1"/>
</dbReference>
<feature type="compositionally biased region" description="Polar residues" evidence="13">
    <location>
        <begin position="593"/>
        <end position="616"/>
    </location>
</feature>
<sequence length="813" mass="89726">MSLSDCKMAAAAEPGTELSGAQREPGLGAQPELGGSAAPLRPPEIAMRLESARRELSNRRKVLLRNLPEESSSQEIHELFKDYELKYCYVDRNKRTAFVTLQNGEQAQNAIRMFHQYSLRGKEISVQLQPTDALLCVTNLPTSFSLQQFEELVCAYGNVERCFLVYNEVTGHSKGYGFVEYMKKDSAAKARMELLGKQLGENTLFAQWMDVNQLTTELVHSKCLCVDKLPNDYTDSEELMQMFSFKYKPVFCQFAEDEGCYIGGFAVIEYETAEQAEEVQEVTDGMTIRGKRVQVSYCAPGAPGRSTLAAFIAAQRMMRNNRKGLLPEPNPVQIMKSLNNPAMLQMLLQPQLCRRARKRAVLGVSAGLPHLINTAVSPGFFHLNKVHQNSVLGNTSNLLLQNLSHLQLAQKQLIKIENIQTNSKPGLLGEPPPMLLQTVLGTRPIPSVSADLGNHGEAHTCIPPEVFCVHTMASQQLANRSRRLTKHLPYSRMMKKLSRDYPLGSDGQVLHNQFHRIVASNVTPNRTTAATGMGILPFFPNQPVVGQAMPGQNNTQDKQSATVGLSEGAGSGSQAYLQSLTNFTAGGLRTEHPQQQSQPKSTDTSSGIPSKNQTSLLGEPPKEIRLSTNPYLNLASVLRGVCLSAVASKATSTQQHTGLSSNIVDAAVSPGTTSQHAMENYFHYSQQYGDYTQEAVQQWYQHYAQAYNATQARVGEFENEASEEPAISYGDYNTYLQVMPSYYTGTQGSCQPGSFQLTPQNPLKKVAPVRSEKRSSSHLISSPEAGPVEYIGQHTQGTASNYAESYLKKKRVY</sequence>
<dbReference type="InterPro" id="IPR047942">
    <property type="entry name" value="RAVER2_RRM3"/>
</dbReference>
<gene>
    <name evidence="15" type="primary">RAVER2</name>
</gene>
<evidence type="ECO:0000256" key="7">
    <source>
        <dbReference type="ARBA" id="ARBA00022990"/>
    </source>
</evidence>
<protein>
    <recommendedName>
        <fullName evidence="11">Ribonucleoprotein PTB-binding 1</fullName>
    </recommendedName>
    <alternativeName>
        <fullName evidence="12">Protein raver-1</fullName>
    </alternativeName>
</protein>
<name>A0A8C3F037_CHRPI</name>
<evidence type="ECO:0000256" key="11">
    <source>
        <dbReference type="ARBA" id="ARBA00072395"/>
    </source>
</evidence>
<dbReference type="PROSITE" id="PS50102">
    <property type="entry name" value="RRM"/>
    <property type="match status" value="3"/>
</dbReference>